<dbReference type="EnsemblMetazoa" id="CJA41379a.1">
    <property type="protein sequence ID" value="CJA41379a.1"/>
    <property type="gene ID" value="WBGene00217227"/>
</dbReference>
<reference evidence="3" key="1">
    <citation type="submission" date="2010-08" db="EMBL/GenBank/DDBJ databases">
        <authorList>
            <consortium name="Caenorhabditis japonica Sequencing Consortium"/>
            <person name="Wilson R.K."/>
        </authorList>
    </citation>
    <scope>NUCLEOTIDE SEQUENCE [LARGE SCALE GENOMIC DNA]</scope>
    <source>
        <strain evidence="3">DF5081</strain>
    </source>
</reference>
<accession>A0A8R1ITF6</accession>
<feature type="region of interest" description="Disordered" evidence="1">
    <location>
        <begin position="46"/>
        <end position="102"/>
    </location>
</feature>
<evidence type="ECO:0000256" key="1">
    <source>
        <dbReference type="SAM" id="MobiDB-lite"/>
    </source>
</evidence>
<name>A0A8R1ITF6_CAEJA</name>
<evidence type="ECO:0000313" key="3">
    <source>
        <dbReference type="Proteomes" id="UP000005237"/>
    </source>
</evidence>
<sequence length="102" mass="10938">MLDQHEKMVAEMRSGVLPMGGSISEVSQTIPHVVKFQEPVTVIEDTPILAPTSQPSPPPPPPTTITTPKTAQNVPNVQNSVKSLFKSAQDSDSEDSDNKFVG</sequence>
<organism evidence="2 3">
    <name type="scientific">Caenorhabditis japonica</name>
    <dbReference type="NCBI Taxonomy" id="281687"/>
    <lineage>
        <taxon>Eukaryota</taxon>
        <taxon>Metazoa</taxon>
        <taxon>Ecdysozoa</taxon>
        <taxon>Nematoda</taxon>
        <taxon>Chromadorea</taxon>
        <taxon>Rhabditida</taxon>
        <taxon>Rhabditina</taxon>
        <taxon>Rhabditomorpha</taxon>
        <taxon>Rhabditoidea</taxon>
        <taxon>Rhabditidae</taxon>
        <taxon>Peloderinae</taxon>
        <taxon>Caenorhabditis</taxon>
    </lineage>
</organism>
<dbReference type="Proteomes" id="UP000005237">
    <property type="component" value="Unassembled WGS sequence"/>
</dbReference>
<protein>
    <submittedName>
        <fullName evidence="2">Uncharacterized protein</fullName>
    </submittedName>
</protein>
<proteinExistence type="predicted"/>
<feature type="compositionally biased region" description="Polar residues" evidence="1">
    <location>
        <begin position="73"/>
        <end position="90"/>
    </location>
</feature>
<feature type="compositionally biased region" description="Pro residues" evidence="1">
    <location>
        <begin position="54"/>
        <end position="63"/>
    </location>
</feature>
<dbReference type="AlphaFoldDB" id="A0A8R1ITF6"/>
<reference evidence="2" key="2">
    <citation type="submission" date="2022-06" db="UniProtKB">
        <authorList>
            <consortium name="EnsemblMetazoa"/>
        </authorList>
    </citation>
    <scope>IDENTIFICATION</scope>
    <source>
        <strain evidence="2">DF5081</strain>
    </source>
</reference>
<keyword evidence="3" id="KW-1185">Reference proteome</keyword>
<evidence type="ECO:0000313" key="2">
    <source>
        <dbReference type="EnsemblMetazoa" id="CJA41379a.1"/>
    </source>
</evidence>